<dbReference type="EC" id="2.1.1.-" evidence="8"/>
<dbReference type="InterPro" id="IPR015353">
    <property type="entry name" value="Rubisco_LSMT_subst-bd"/>
</dbReference>
<gene>
    <name evidence="11" type="ORF">COCON_G00109340</name>
</gene>
<evidence type="ECO:0000259" key="10">
    <source>
        <dbReference type="PROSITE" id="PS50280"/>
    </source>
</evidence>
<dbReference type="InterPro" id="IPR011383">
    <property type="entry name" value="N-lys_methylase_SETD6"/>
</dbReference>
<dbReference type="Pfam" id="PF00856">
    <property type="entry name" value="SET"/>
    <property type="match status" value="1"/>
</dbReference>
<dbReference type="Gene3D" id="3.90.1410.10">
    <property type="entry name" value="set domain protein methyltransferase, domain 1"/>
    <property type="match status" value="1"/>
</dbReference>
<dbReference type="SUPFAM" id="SSF82199">
    <property type="entry name" value="SET domain"/>
    <property type="match status" value="1"/>
</dbReference>
<dbReference type="CDD" id="cd19178">
    <property type="entry name" value="SET_SETD6"/>
    <property type="match status" value="1"/>
</dbReference>
<protein>
    <recommendedName>
        <fullName evidence="2 8">N-lysine methyltransferase SETD6</fullName>
        <ecNumber evidence="8">2.1.1.-</ecNumber>
    </recommendedName>
</protein>
<comment type="similarity">
    <text evidence="8">Belongs to the class V-like SAM-binding methyltransferase superfamily. Histone-lysine methyltransferase family. SETD6 subfamily.</text>
</comment>
<name>A0A9Q1DJA3_CONCO</name>
<dbReference type="InterPro" id="IPR050600">
    <property type="entry name" value="SETD3_SETD6_MTase"/>
</dbReference>
<keyword evidence="12" id="KW-1185">Reference proteome</keyword>
<keyword evidence="4 8" id="KW-0808">Transferase</keyword>
<dbReference type="GO" id="GO:0032259">
    <property type="term" value="P:methylation"/>
    <property type="evidence" value="ECO:0007669"/>
    <property type="project" value="UniProtKB-KW"/>
</dbReference>
<evidence type="ECO:0000256" key="4">
    <source>
        <dbReference type="ARBA" id="ARBA00022679"/>
    </source>
</evidence>
<dbReference type="GO" id="GO:0005634">
    <property type="term" value="C:nucleus"/>
    <property type="evidence" value="ECO:0007669"/>
    <property type="project" value="UniProtKB-SubCell"/>
</dbReference>
<evidence type="ECO:0000256" key="9">
    <source>
        <dbReference type="SAM" id="MobiDB-lite"/>
    </source>
</evidence>
<dbReference type="InterPro" id="IPR044430">
    <property type="entry name" value="SETD6_SET"/>
</dbReference>
<dbReference type="Proteomes" id="UP001152803">
    <property type="component" value="Unassembled WGS sequence"/>
</dbReference>
<evidence type="ECO:0000313" key="12">
    <source>
        <dbReference type="Proteomes" id="UP001152803"/>
    </source>
</evidence>
<dbReference type="PROSITE" id="PS50280">
    <property type="entry name" value="SET"/>
    <property type="match status" value="1"/>
</dbReference>
<feature type="compositionally biased region" description="Low complexity" evidence="9">
    <location>
        <begin position="12"/>
        <end position="21"/>
    </location>
</feature>
<accession>A0A9Q1DJA3</accession>
<evidence type="ECO:0000256" key="8">
    <source>
        <dbReference type="PIRNR" id="PIRNR011771"/>
    </source>
</evidence>
<reference evidence="11" key="1">
    <citation type="journal article" date="2023" name="Science">
        <title>Genome structures resolve the early diversification of teleost fishes.</title>
        <authorList>
            <person name="Parey E."/>
            <person name="Louis A."/>
            <person name="Montfort J."/>
            <person name="Bouchez O."/>
            <person name="Roques C."/>
            <person name="Iampietro C."/>
            <person name="Lluch J."/>
            <person name="Castinel A."/>
            <person name="Donnadieu C."/>
            <person name="Desvignes T."/>
            <person name="Floi Bucao C."/>
            <person name="Jouanno E."/>
            <person name="Wen M."/>
            <person name="Mejri S."/>
            <person name="Dirks R."/>
            <person name="Jansen H."/>
            <person name="Henkel C."/>
            <person name="Chen W.J."/>
            <person name="Zahm M."/>
            <person name="Cabau C."/>
            <person name="Klopp C."/>
            <person name="Thompson A.W."/>
            <person name="Robinson-Rechavi M."/>
            <person name="Braasch I."/>
            <person name="Lecointre G."/>
            <person name="Bobe J."/>
            <person name="Postlethwait J.H."/>
            <person name="Berthelot C."/>
            <person name="Roest Crollius H."/>
            <person name="Guiguen Y."/>
        </authorList>
    </citation>
    <scope>NUCLEOTIDE SEQUENCE</scope>
    <source>
        <strain evidence="11">Concon-B</strain>
    </source>
</reference>
<dbReference type="SUPFAM" id="SSF81822">
    <property type="entry name" value="RuBisCo LSMT C-terminal, substrate-binding domain"/>
    <property type="match status" value="1"/>
</dbReference>
<dbReference type="InterPro" id="IPR001214">
    <property type="entry name" value="SET_dom"/>
</dbReference>
<sequence>MASEAKRPKVDGGSTSEGSSGDPLENFLRWCEKVGLTLSDKVYLSREGTAAEYGMLASRDIEEGEVIFSIPRTAVLFQSTTKVKAVLEEGKTSLESVSGWVSLLMALMWEYTSPESYWGPYLSLWPDLKALDHPMFWSEQERERLLQGTGIPEAVDKDLANIGREYSDIVLPFIRLHPDLWDPEKHTLELYTSLVAFVMAYSFQEPLTDDEEDDEKEPNFPMMVPMADMLNHVSNHNAHLEFTLDFLKMVSVRRIRRGEEVFNTYGEMANWQLLHMYGFAEPYPSNSNDTADIPMSNVYKAGVEATKSKEDQRLLVDKWNLLCEMEMVGEKGAFIFGQTGVLTVTELYNTLKVLGMPAEEFEEWKENEGWEEVQEEEEEDEEKMSRALSMEALPQLAPAWRRLIQAAARFTLASYRSDLRADQGLLEDGEAHARLSSREWRALQVRYGQKVILHKLLELTQP</sequence>
<evidence type="ECO:0000256" key="3">
    <source>
        <dbReference type="ARBA" id="ARBA00022603"/>
    </source>
</evidence>
<dbReference type="GO" id="GO:0016279">
    <property type="term" value="F:protein-lysine N-methyltransferase activity"/>
    <property type="evidence" value="ECO:0007669"/>
    <property type="project" value="UniProtKB-UniRule"/>
</dbReference>
<evidence type="ECO:0000256" key="2">
    <source>
        <dbReference type="ARBA" id="ARBA00016973"/>
    </source>
</evidence>
<evidence type="ECO:0000313" key="11">
    <source>
        <dbReference type="EMBL" id="KAJ8272075.1"/>
    </source>
</evidence>
<feature type="domain" description="SET" evidence="10">
    <location>
        <begin position="40"/>
        <end position="266"/>
    </location>
</feature>
<keyword evidence="6 8" id="KW-0539">Nucleus</keyword>
<keyword evidence="5 8" id="KW-0949">S-adenosyl-L-methionine</keyword>
<evidence type="ECO:0000256" key="5">
    <source>
        <dbReference type="ARBA" id="ARBA00022691"/>
    </source>
</evidence>
<dbReference type="FunFam" id="3.90.1410.10:FF:000013">
    <property type="entry name" value="N-lysine methyltransferase SETD6"/>
    <property type="match status" value="1"/>
</dbReference>
<evidence type="ECO:0000256" key="1">
    <source>
        <dbReference type="ARBA" id="ARBA00004123"/>
    </source>
</evidence>
<proteinExistence type="inferred from homology"/>
<dbReference type="Gene3D" id="3.90.1420.10">
    <property type="entry name" value="Rubisco LSMT, substrate-binding domain"/>
    <property type="match status" value="1"/>
</dbReference>
<dbReference type="OrthoDB" id="341421at2759"/>
<dbReference type="PANTHER" id="PTHR13271:SF34">
    <property type="entry name" value="N-LYSINE METHYLTRANSFERASE SETD6"/>
    <property type="match status" value="1"/>
</dbReference>
<organism evidence="11 12">
    <name type="scientific">Conger conger</name>
    <name type="common">Conger eel</name>
    <name type="synonym">Muraena conger</name>
    <dbReference type="NCBI Taxonomy" id="82655"/>
    <lineage>
        <taxon>Eukaryota</taxon>
        <taxon>Metazoa</taxon>
        <taxon>Chordata</taxon>
        <taxon>Craniata</taxon>
        <taxon>Vertebrata</taxon>
        <taxon>Euteleostomi</taxon>
        <taxon>Actinopterygii</taxon>
        <taxon>Neopterygii</taxon>
        <taxon>Teleostei</taxon>
        <taxon>Anguilliformes</taxon>
        <taxon>Congridae</taxon>
        <taxon>Conger</taxon>
    </lineage>
</organism>
<dbReference type="InterPro" id="IPR046341">
    <property type="entry name" value="SET_dom_sf"/>
</dbReference>
<dbReference type="PIRSF" id="PIRSF011771">
    <property type="entry name" value="RMS1_SET"/>
    <property type="match status" value="1"/>
</dbReference>
<feature type="compositionally biased region" description="Basic and acidic residues" evidence="9">
    <location>
        <begin position="1"/>
        <end position="10"/>
    </location>
</feature>
<dbReference type="Pfam" id="PF09273">
    <property type="entry name" value="Rubis-subs-bind"/>
    <property type="match status" value="1"/>
</dbReference>
<dbReference type="FunFam" id="3.90.1420.10:FF:000002">
    <property type="entry name" value="N-lysine methyltransferase SETD6"/>
    <property type="match status" value="1"/>
</dbReference>
<dbReference type="InterPro" id="IPR036464">
    <property type="entry name" value="Rubisco_LSMT_subst-bd_sf"/>
</dbReference>
<evidence type="ECO:0000256" key="6">
    <source>
        <dbReference type="ARBA" id="ARBA00023242"/>
    </source>
</evidence>
<comment type="caution">
    <text evidence="11">The sequence shown here is derived from an EMBL/GenBank/DDBJ whole genome shotgun (WGS) entry which is preliminary data.</text>
</comment>
<dbReference type="EMBL" id="JAFJMO010000007">
    <property type="protein sequence ID" value="KAJ8272075.1"/>
    <property type="molecule type" value="Genomic_DNA"/>
</dbReference>
<comment type="subcellular location">
    <subcellularLocation>
        <location evidence="1 8">Nucleus</location>
    </subcellularLocation>
</comment>
<feature type="region of interest" description="Disordered" evidence="9">
    <location>
        <begin position="1"/>
        <end position="21"/>
    </location>
</feature>
<keyword evidence="3 8" id="KW-0489">Methyltransferase</keyword>
<evidence type="ECO:0000256" key="7">
    <source>
        <dbReference type="ARBA" id="ARBA00057503"/>
    </source>
</evidence>
<dbReference type="PANTHER" id="PTHR13271">
    <property type="entry name" value="UNCHARACTERIZED PUTATIVE METHYLTRANSFERASE"/>
    <property type="match status" value="1"/>
</dbReference>
<dbReference type="AlphaFoldDB" id="A0A9Q1DJA3"/>
<comment type="function">
    <text evidence="7 8">Protein-lysine N-methyltransferase.</text>
</comment>